<keyword evidence="3" id="KW-1185">Reference proteome</keyword>
<dbReference type="NCBIfam" id="NF006505">
    <property type="entry name" value="PRK08939.1"/>
    <property type="match status" value="1"/>
</dbReference>
<dbReference type="Pfam" id="PF07319">
    <property type="entry name" value="DnaI_N"/>
    <property type="match status" value="1"/>
</dbReference>
<feature type="domain" description="AAA+ ATPase" evidence="1">
    <location>
        <begin position="160"/>
        <end position="291"/>
    </location>
</feature>
<reference evidence="2" key="1">
    <citation type="submission" date="2023-06" db="EMBL/GenBank/DDBJ databases">
        <title>A Treasure from Seagulls: Isolation and Description of Aciduricobacillus qingdaonensis gen. nov., sp. nov., a Rare Obligately Uric Acid-utilizing Member in the Family Bacillaceae.</title>
        <authorList>
            <person name="Liu W."/>
            <person name="Wang B."/>
        </authorList>
    </citation>
    <scope>NUCLEOTIDE SEQUENCE</scope>
    <source>
        <strain evidence="2">44XB</strain>
    </source>
</reference>
<dbReference type="CDD" id="cd00009">
    <property type="entry name" value="AAA"/>
    <property type="match status" value="1"/>
</dbReference>
<dbReference type="InterPro" id="IPR003593">
    <property type="entry name" value="AAA+_ATPase"/>
</dbReference>
<dbReference type="EMBL" id="CP129113">
    <property type="protein sequence ID" value="WLV23760.1"/>
    <property type="molecule type" value="Genomic_DNA"/>
</dbReference>
<proteinExistence type="predicted"/>
<protein>
    <submittedName>
        <fullName evidence="2">Primosomal protein DnaI</fullName>
    </submittedName>
</protein>
<dbReference type="RefSeq" id="WP_348026101.1">
    <property type="nucleotide sequence ID" value="NZ_CP129113.1"/>
</dbReference>
<evidence type="ECO:0000259" key="1">
    <source>
        <dbReference type="SMART" id="SM00382"/>
    </source>
</evidence>
<sequence>MEPVQSSLKKWMRQNENFKEHYDKVRNEVLNDPEIREFLSLHPELTNRDIEKNLIKFHEYRTQSKQCDRCKCYGDCINMVKGYSPILHVENGEVHLSYEKCHSRIDHEKRSDQEKLISSLYMPKDILNATLEGIDQGEGTRKDAIVQLSQFLAEAKEALPKKGLYFYGSFGIGKTFLLGAAANYLKELGYSSMLIYMPEFVREMKNSINDGTLNKKIDYFKQADVLMLDDIGAETQSAWFRDEILGSILQYRMMEGLPVFFTSNFSMEMLESQLAETRGKVEEVKALRIIERIKQVTKEVKVEGRNRRDG</sequence>
<gene>
    <name evidence="2" type="primary">dnaI</name>
    <name evidence="2" type="ORF">QR721_08905</name>
</gene>
<accession>A0ABY9KSJ4</accession>
<dbReference type="PANTHER" id="PTHR30050:SF8">
    <property type="entry name" value="PRIMOSOMAL PROTEIN DNAI"/>
    <property type="match status" value="1"/>
</dbReference>
<dbReference type="Proteomes" id="UP001180087">
    <property type="component" value="Chromosome"/>
</dbReference>
<evidence type="ECO:0000313" key="3">
    <source>
        <dbReference type="Proteomes" id="UP001180087"/>
    </source>
</evidence>
<name>A0ABY9KSJ4_9BACI</name>
<dbReference type="Pfam" id="PF00308">
    <property type="entry name" value="Bac_DnaA"/>
    <property type="match status" value="1"/>
</dbReference>
<dbReference type="SUPFAM" id="SSF52540">
    <property type="entry name" value="P-loop containing nucleoside triphosphate hydrolases"/>
    <property type="match status" value="1"/>
</dbReference>
<dbReference type="InterPro" id="IPR009928">
    <property type="entry name" value="DnaI_N"/>
</dbReference>
<dbReference type="SMART" id="SM00382">
    <property type="entry name" value="AAA"/>
    <property type="match status" value="1"/>
</dbReference>
<dbReference type="PANTHER" id="PTHR30050">
    <property type="entry name" value="CHROMOSOMAL REPLICATION INITIATOR PROTEIN DNAA"/>
    <property type="match status" value="1"/>
</dbReference>
<dbReference type="InterPro" id="IPR013317">
    <property type="entry name" value="DnaA_dom"/>
</dbReference>
<evidence type="ECO:0000313" key="2">
    <source>
        <dbReference type="EMBL" id="WLV23760.1"/>
    </source>
</evidence>
<organism evidence="2 3">
    <name type="scientific">Aciduricibacillus chroicocephali</name>
    <dbReference type="NCBI Taxonomy" id="3054939"/>
    <lineage>
        <taxon>Bacteria</taxon>
        <taxon>Bacillati</taxon>
        <taxon>Bacillota</taxon>
        <taxon>Bacilli</taxon>
        <taxon>Bacillales</taxon>
        <taxon>Bacillaceae</taxon>
        <taxon>Aciduricibacillus</taxon>
    </lineage>
</organism>
<dbReference type="Gene3D" id="3.40.50.300">
    <property type="entry name" value="P-loop containing nucleotide triphosphate hydrolases"/>
    <property type="match status" value="1"/>
</dbReference>
<dbReference type="InterPro" id="IPR027417">
    <property type="entry name" value="P-loop_NTPase"/>
</dbReference>